<dbReference type="InterPro" id="IPR016177">
    <property type="entry name" value="DNA-bd_dom_sf"/>
</dbReference>
<feature type="region of interest" description="Disordered" evidence="8">
    <location>
        <begin position="1"/>
        <end position="48"/>
    </location>
</feature>
<evidence type="ECO:0000256" key="4">
    <source>
        <dbReference type="ARBA" id="ARBA00023159"/>
    </source>
</evidence>
<dbReference type="AlphaFoldDB" id="A0A5N6NZE4"/>
<proteinExistence type="inferred from homology"/>
<protein>
    <recommendedName>
        <fullName evidence="9">AP2/ERF domain-containing protein</fullName>
    </recommendedName>
</protein>
<reference evidence="10 11" key="1">
    <citation type="submission" date="2019-05" db="EMBL/GenBank/DDBJ databases">
        <title>Mikania micrantha, genome provides insights into the molecular mechanism of rapid growth.</title>
        <authorList>
            <person name="Liu B."/>
        </authorList>
    </citation>
    <scope>NUCLEOTIDE SEQUENCE [LARGE SCALE GENOMIC DNA]</scope>
    <source>
        <strain evidence="10">NLD-2019</strain>
        <tissue evidence="10">Leaf</tissue>
    </source>
</reference>
<dbReference type="GO" id="GO:0003700">
    <property type="term" value="F:DNA-binding transcription factor activity"/>
    <property type="evidence" value="ECO:0007669"/>
    <property type="project" value="InterPro"/>
</dbReference>
<evidence type="ECO:0000256" key="8">
    <source>
        <dbReference type="SAM" id="MobiDB-lite"/>
    </source>
</evidence>
<keyword evidence="11" id="KW-1185">Reference proteome</keyword>
<dbReference type="CDD" id="cd00018">
    <property type="entry name" value="AP2"/>
    <property type="match status" value="1"/>
</dbReference>
<keyword evidence="4" id="KW-0010">Activator</keyword>
<dbReference type="EMBL" id="SZYD01000008">
    <property type="protein sequence ID" value="KAD5508644.1"/>
    <property type="molecule type" value="Genomic_DNA"/>
</dbReference>
<evidence type="ECO:0000256" key="1">
    <source>
        <dbReference type="ARBA" id="ARBA00004123"/>
    </source>
</evidence>
<comment type="similarity">
    <text evidence="7">Belongs to the AP2/ERF transcription factor family. ERF subfamily.</text>
</comment>
<feature type="compositionally biased region" description="Basic residues" evidence="8">
    <location>
        <begin position="34"/>
        <end position="46"/>
    </location>
</feature>
<evidence type="ECO:0000313" key="11">
    <source>
        <dbReference type="Proteomes" id="UP000326396"/>
    </source>
</evidence>
<name>A0A5N6NZE4_9ASTR</name>
<keyword evidence="5" id="KW-0804">Transcription</keyword>
<accession>A0A5N6NZE4</accession>
<dbReference type="Pfam" id="PF00847">
    <property type="entry name" value="AP2"/>
    <property type="match status" value="1"/>
</dbReference>
<evidence type="ECO:0000256" key="7">
    <source>
        <dbReference type="ARBA" id="ARBA00024343"/>
    </source>
</evidence>
<dbReference type="PANTHER" id="PTHR31839">
    <property type="entry name" value="DEHYDRATION-RESPONSIVE ELEMENT-BINDING PROTEIN 1D"/>
    <property type="match status" value="1"/>
</dbReference>
<dbReference type="InterPro" id="IPR045277">
    <property type="entry name" value="DRE1A-I"/>
</dbReference>
<dbReference type="InterPro" id="IPR001471">
    <property type="entry name" value="AP2/ERF_dom"/>
</dbReference>
<dbReference type="GO" id="GO:0003677">
    <property type="term" value="F:DNA binding"/>
    <property type="evidence" value="ECO:0007669"/>
    <property type="project" value="UniProtKB-KW"/>
</dbReference>
<keyword evidence="6" id="KW-0539">Nucleus</keyword>
<evidence type="ECO:0000256" key="2">
    <source>
        <dbReference type="ARBA" id="ARBA00023015"/>
    </source>
</evidence>
<dbReference type="PROSITE" id="PS51032">
    <property type="entry name" value="AP2_ERF"/>
    <property type="match status" value="1"/>
</dbReference>
<comment type="caution">
    <text evidence="10">The sequence shown here is derived from an EMBL/GenBank/DDBJ whole genome shotgun (WGS) entry which is preliminary data.</text>
</comment>
<evidence type="ECO:0000256" key="3">
    <source>
        <dbReference type="ARBA" id="ARBA00023125"/>
    </source>
</evidence>
<gene>
    <name evidence="10" type="ORF">E3N88_16347</name>
</gene>
<comment type="subcellular location">
    <subcellularLocation>
        <location evidence="1">Nucleus</location>
    </subcellularLocation>
</comment>
<evidence type="ECO:0000256" key="5">
    <source>
        <dbReference type="ARBA" id="ARBA00023163"/>
    </source>
</evidence>
<evidence type="ECO:0000259" key="9">
    <source>
        <dbReference type="PROSITE" id="PS51032"/>
    </source>
</evidence>
<dbReference type="SUPFAM" id="SSF54171">
    <property type="entry name" value="DNA-binding domain"/>
    <property type="match status" value="1"/>
</dbReference>
<organism evidence="10 11">
    <name type="scientific">Mikania micrantha</name>
    <name type="common">bitter vine</name>
    <dbReference type="NCBI Taxonomy" id="192012"/>
    <lineage>
        <taxon>Eukaryota</taxon>
        <taxon>Viridiplantae</taxon>
        <taxon>Streptophyta</taxon>
        <taxon>Embryophyta</taxon>
        <taxon>Tracheophyta</taxon>
        <taxon>Spermatophyta</taxon>
        <taxon>Magnoliopsida</taxon>
        <taxon>eudicotyledons</taxon>
        <taxon>Gunneridae</taxon>
        <taxon>Pentapetalae</taxon>
        <taxon>asterids</taxon>
        <taxon>campanulids</taxon>
        <taxon>Asterales</taxon>
        <taxon>Asteraceae</taxon>
        <taxon>Asteroideae</taxon>
        <taxon>Heliantheae alliance</taxon>
        <taxon>Eupatorieae</taxon>
        <taxon>Mikania</taxon>
    </lineage>
</organism>
<dbReference type="GO" id="GO:0005634">
    <property type="term" value="C:nucleus"/>
    <property type="evidence" value="ECO:0007669"/>
    <property type="project" value="UniProtKB-SubCell"/>
</dbReference>
<dbReference type="Gene3D" id="3.30.730.10">
    <property type="entry name" value="AP2/ERF domain"/>
    <property type="match status" value="1"/>
</dbReference>
<feature type="compositionally biased region" description="Polar residues" evidence="8">
    <location>
        <begin position="19"/>
        <end position="33"/>
    </location>
</feature>
<dbReference type="OrthoDB" id="676764at2759"/>
<keyword evidence="2" id="KW-0805">Transcription regulation</keyword>
<dbReference type="SMART" id="SM00380">
    <property type="entry name" value="AP2"/>
    <property type="match status" value="1"/>
</dbReference>
<feature type="compositionally biased region" description="Low complexity" evidence="8">
    <location>
        <begin position="9"/>
        <end position="18"/>
    </location>
</feature>
<evidence type="ECO:0000313" key="10">
    <source>
        <dbReference type="EMBL" id="KAD5508644.1"/>
    </source>
</evidence>
<dbReference type="PRINTS" id="PR00367">
    <property type="entry name" value="ETHRSPELEMNT"/>
</dbReference>
<dbReference type="PANTHER" id="PTHR31839:SF42">
    <property type="entry name" value="DEHYDRATION-RESPONSIVE ELEMENT-BINDING PROTEIN 1F"/>
    <property type="match status" value="1"/>
</dbReference>
<keyword evidence="3" id="KW-0238">DNA-binding</keyword>
<evidence type="ECO:0000256" key="6">
    <source>
        <dbReference type="ARBA" id="ARBA00023242"/>
    </source>
</evidence>
<feature type="domain" description="AP2/ERF" evidence="9">
    <location>
        <begin position="51"/>
        <end position="108"/>
    </location>
</feature>
<sequence>METVDHDGSSSSSSSSSSQPSDTTKPFISPSTSHSKRKAGRKKFKETRHPVYKGVRLRNDSKWVCEVREPSSNRRIWLGTFPTPEMAARAYDAATLSLRGDGSPLNFTDSARLIKRAESCSVSDVKRAAFEAALAFGQRCDNDTRLSSPSRCFEGGNEGGTAAVEAPETGFVDEEVVFNMHGFYNSMAEGLVMTPPGMNKSFDWDDHNDIDSNSDMTLWRY</sequence>
<dbReference type="InterPro" id="IPR036955">
    <property type="entry name" value="AP2/ERF_dom_sf"/>
</dbReference>
<dbReference type="Proteomes" id="UP000326396">
    <property type="component" value="Linkage Group LG16"/>
</dbReference>